<gene>
    <name evidence="6" type="ORF">DW191_08605</name>
    <name evidence="5" type="ORF">DW986_03435</name>
    <name evidence="4" type="ORF">GMD66_07435</name>
</gene>
<comment type="caution">
    <text evidence="5">The sequence shown here is derived from an EMBL/GenBank/DDBJ whole genome shotgun (WGS) entry which is preliminary data.</text>
</comment>
<dbReference type="EMBL" id="WNCR01000003">
    <property type="protein sequence ID" value="MTU29049.1"/>
    <property type="molecule type" value="Genomic_DNA"/>
</dbReference>
<reference evidence="7 8" key="1">
    <citation type="submission" date="2018-08" db="EMBL/GenBank/DDBJ databases">
        <title>A genome reference for cultivated species of the human gut microbiota.</title>
        <authorList>
            <person name="Zou Y."/>
            <person name="Xue W."/>
            <person name="Luo G."/>
        </authorList>
    </citation>
    <scope>NUCLEOTIDE SEQUENCE [LARGE SCALE GENOMIC DNA]</scope>
    <source>
        <strain evidence="6 7">AM16-50</strain>
        <strain evidence="5 8">AM50-15</strain>
    </source>
</reference>
<organism evidence="5 8">
    <name type="scientific">Parabacteroides merdae</name>
    <dbReference type="NCBI Taxonomy" id="46503"/>
    <lineage>
        <taxon>Bacteria</taxon>
        <taxon>Pseudomonadati</taxon>
        <taxon>Bacteroidota</taxon>
        <taxon>Bacteroidia</taxon>
        <taxon>Bacteroidales</taxon>
        <taxon>Tannerellaceae</taxon>
        <taxon>Parabacteroides</taxon>
    </lineage>
</organism>
<evidence type="ECO:0000256" key="2">
    <source>
        <dbReference type="SAM" id="MobiDB-lite"/>
    </source>
</evidence>
<feature type="domain" description="HU" evidence="3">
    <location>
        <begin position="1"/>
        <end position="127"/>
    </location>
</feature>
<feature type="region of interest" description="Disordered" evidence="2">
    <location>
        <begin position="127"/>
        <end position="148"/>
    </location>
</feature>
<name>A0A3R6C1X8_9BACT</name>
<dbReference type="InterPro" id="IPR010992">
    <property type="entry name" value="IHF-like_DNA-bd_dom_sf"/>
</dbReference>
<dbReference type="EMBL" id="QSEF01000004">
    <property type="protein sequence ID" value="RGZ50326.1"/>
    <property type="molecule type" value="Genomic_DNA"/>
</dbReference>
<dbReference type="AlphaFoldDB" id="A0A3R6C1X8"/>
<evidence type="ECO:0000313" key="4">
    <source>
        <dbReference type="EMBL" id="MTU29049.1"/>
    </source>
</evidence>
<keyword evidence="1 5" id="KW-0238">DNA-binding</keyword>
<accession>A0A3R6C1X8</accession>
<dbReference type="GO" id="GO:0003677">
    <property type="term" value="F:DNA binding"/>
    <property type="evidence" value="ECO:0007669"/>
    <property type="project" value="UniProtKB-KW"/>
</dbReference>
<dbReference type="Pfam" id="PF18291">
    <property type="entry name" value="HU-HIG"/>
    <property type="match status" value="1"/>
</dbReference>
<evidence type="ECO:0000313" key="8">
    <source>
        <dbReference type="Proteomes" id="UP000285173"/>
    </source>
</evidence>
<dbReference type="Proteomes" id="UP000285173">
    <property type="component" value="Unassembled WGS sequence"/>
</dbReference>
<dbReference type="Proteomes" id="UP000437446">
    <property type="component" value="Unassembled WGS sequence"/>
</dbReference>
<evidence type="ECO:0000313" key="7">
    <source>
        <dbReference type="Proteomes" id="UP000283732"/>
    </source>
</evidence>
<sequence length="148" mass="16352">MALKYKLVQKRNLGKDQDENPEKVYAQMVSGDLVTFEELIEEVGDSTVAGSAGVKAVLDRLNVVLARHLRNGRRVNVGELGTFRLNFGSDGVVTNDDFKTGLIREPRVRFLPGKALRTMKSLTNFERIMPETDGSESGGGEEERPGEL</sequence>
<proteinExistence type="predicted"/>
<protein>
    <submittedName>
        <fullName evidence="5">DNA-binding protein</fullName>
    </submittedName>
</protein>
<dbReference type="EMBL" id="QRKC01000003">
    <property type="protein sequence ID" value="RHH77611.1"/>
    <property type="molecule type" value="Genomic_DNA"/>
</dbReference>
<dbReference type="InterPro" id="IPR005902">
    <property type="entry name" value="HU_DNA-bd_put"/>
</dbReference>
<dbReference type="SUPFAM" id="SSF47729">
    <property type="entry name" value="IHF-like DNA-binding proteins"/>
    <property type="match status" value="1"/>
</dbReference>
<dbReference type="RefSeq" id="WP_122202698.1">
    <property type="nucleotide sequence ID" value="NZ_QRKC01000003.1"/>
</dbReference>
<evidence type="ECO:0000259" key="3">
    <source>
        <dbReference type="Pfam" id="PF18291"/>
    </source>
</evidence>
<reference evidence="4 9" key="2">
    <citation type="journal article" date="2019" name="Nat. Med.">
        <title>A library of human gut bacterial isolates paired with longitudinal multiomics data enables mechanistic microbiome research.</title>
        <authorList>
            <person name="Poyet M."/>
            <person name="Groussin M."/>
            <person name="Gibbons S.M."/>
            <person name="Avila-Pacheco J."/>
            <person name="Jiang X."/>
            <person name="Kearney S.M."/>
            <person name="Perrotta A.R."/>
            <person name="Berdy B."/>
            <person name="Zhao S."/>
            <person name="Lieberman T.D."/>
            <person name="Swanson P.K."/>
            <person name="Smith M."/>
            <person name="Roesemann S."/>
            <person name="Alexander J.E."/>
            <person name="Rich S.A."/>
            <person name="Livny J."/>
            <person name="Vlamakis H."/>
            <person name="Clish C."/>
            <person name="Bullock K."/>
            <person name="Deik A."/>
            <person name="Scott J."/>
            <person name="Pierce K.A."/>
            <person name="Xavier R.J."/>
            <person name="Alm E.J."/>
        </authorList>
    </citation>
    <scope>NUCLEOTIDE SEQUENCE [LARGE SCALE GENOMIC DNA]</scope>
    <source>
        <strain evidence="4 9">BIOML-A25</strain>
    </source>
</reference>
<evidence type="ECO:0000313" key="9">
    <source>
        <dbReference type="Proteomes" id="UP000437446"/>
    </source>
</evidence>
<evidence type="ECO:0000313" key="6">
    <source>
        <dbReference type="EMBL" id="RHH77611.1"/>
    </source>
</evidence>
<dbReference type="NCBIfam" id="TIGR01201">
    <property type="entry name" value="HU_rel"/>
    <property type="match status" value="1"/>
</dbReference>
<dbReference type="Proteomes" id="UP000283732">
    <property type="component" value="Unassembled WGS sequence"/>
</dbReference>
<evidence type="ECO:0000256" key="1">
    <source>
        <dbReference type="ARBA" id="ARBA00023125"/>
    </source>
</evidence>
<evidence type="ECO:0000313" key="5">
    <source>
        <dbReference type="EMBL" id="RGZ50326.1"/>
    </source>
</evidence>
<dbReference type="InterPro" id="IPR041607">
    <property type="entry name" value="HU-HIG"/>
</dbReference>